<keyword evidence="2" id="KW-1185">Reference proteome</keyword>
<proteinExistence type="predicted"/>
<accession>B6H7E2</accession>
<dbReference type="HOGENOM" id="CLU_1180558_0_0_1"/>
<reference evidence="1 2" key="1">
    <citation type="journal article" date="2008" name="Nat. Biotechnol.">
        <title>Genome sequencing and analysis of the filamentous fungus Penicillium chrysogenum.</title>
        <authorList>
            <person name="van den Berg M.A."/>
            <person name="Albang R."/>
            <person name="Albermann K."/>
            <person name="Badger J.H."/>
            <person name="Daran J.-M."/>
            <person name="Driessen A.J.M."/>
            <person name="Garcia-Estrada C."/>
            <person name="Fedorova N.D."/>
            <person name="Harris D.M."/>
            <person name="Heijne W.H.M."/>
            <person name="Joardar V.S."/>
            <person name="Kiel J.A.K.W."/>
            <person name="Kovalchuk A."/>
            <person name="Martin J.F."/>
            <person name="Nierman W.C."/>
            <person name="Nijland J.G."/>
            <person name="Pronk J.T."/>
            <person name="Roubos J.A."/>
            <person name="van der Klei I.J."/>
            <person name="van Peij N.N.M.E."/>
            <person name="Veenhuis M."/>
            <person name="von Doehren H."/>
            <person name="Wagner C."/>
            <person name="Wortman J.R."/>
            <person name="Bovenberg R.A.L."/>
        </authorList>
    </citation>
    <scope>NUCLEOTIDE SEQUENCE [LARGE SCALE GENOMIC DNA]</scope>
    <source>
        <strain evidence="2">ATCC 28089 / DSM 1075 / NRRL 1951 / Wisconsin 54-1255</strain>
    </source>
</reference>
<name>B6H7E2_PENRW</name>
<gene>
    <name evidence="1" type="ORF">Pc16g07240</name>
    <name evidence="1" type="ORF">PCH_Pc16g07240</name>
</gene>
<sequence>MISQNYFGGRGGATGFLTPVISTYLAMLPLGQILPDLYISSDCLIDSADHFEEILFSYIRSHSRRSLADLPEVASTDNGSGRMDTRRTERRALKVTGPIIEVPLLPYSHLRVFYDSNPSFIRTSIALNFIRLKVEYNRFISRQRSKETARYSRKKLPGPVNIIPISNISDSARSEPGGAFKHGIIRRIDREVTIKPRLAAIFTVPPIISSIVRLPVAIPSRPTSDHKLSTPLDNT</sequence>
<dbReference type="EMBL" id="AM920431">
    <property type="protein sequence ID" value="CAP93394.1"/>
    <property type="molecule type" value="Genomic_DNA"/>
</dbReference>
<dbReference type="AlphaFoldDB" id="B6H7E2"/>
<dbReference type="VEuPathDB" id="FungiDB:PCH_Pc16g07240"/>
<evidence type="ECO:0000313" key="2">
    <source>
        <dbReference type="Proteomes" id="UP000000724"/>
    </source>
</evidence>
<organism evidence="1 2">
    <name type="scientific">Penicillium rubens (strain ATCC 28089 / DSM 1075 / NRRL 1951 / Wisconsin 54-1255)</name>
    <name type="common">Penicillium chrysogenum</name>
    <dbReference type="NCBI Taxonomy" id="500485"/>
    <lineage>
        <taxon>Eukaryota</taxon>
        <taxon>Fungi</taxon>
        <taxon>Dikarya</taxon>
        <taxon>Ascomycota</taxon>
        <taxon>Pezizomycotina</taxon>
        <taxon>Eurotiomycetes</taxon>
        <taxon>Eurotiomycetidae</taxon>
        <taxon>Eurotiales</taxon>
        <taxon>Aspergillaceae</taxon>
        <taxon>Penicillium</taxon>
        <taxon>Penicillium chrysogenum species complex</taxon>
    </lineage>
</organism>
<dbReference type="Proteomes" id="UP000000724">
    <property type="component" value="Contig Pc00c16"/>
</dbReference>
<evidence type="ECO:0000313" key="1">
    <source>
        <dbReference type="EMBL" id="CAP93394.1"/>
    </source>
</evidence>
<protein>
    <submittedName>
        <fullName evidence="1">Uncharacterized protein</fullName>
    </submittedName>
</protein>
<dbReference type="OrthoDB" id="4239999at2759"/>